<sequence length="67" mass="7081">MTANKYAAPTGIGSGEVVQKAVAAENYLNPIDISSFDFAARIVAARHRLHIATAREICRLAQIGGLA</sequence>
<accession>A0A1I3SVV6</accession>
<organism evidence="1 2">
    <name type="scientific">Aquamicrobium aerolatum DSM 21857</name>
    <dbReference type="NCBI Taxonomy" id="1121003"/>
    <lineage>
        <taxon>Bacteria</taxon>
        <taxon>Pseudomonadati</taxon>
        <taxon>Pseudomonadota</taxon>
        <taxon>Alphaproteobacteria</taxon>
        <taxon>Hyphomicrobiales</taxon>
        <taxon>Phyllobacteriaceae</taxon>
        <taxon>Aerobium</taxon>
    </lineage>
</organism>
<dbReference type="EMBL" id="FORF01000035">
    <property type="protein sequence ID" value="SFJ61487.1"/>
    <property type="molecule type" value="Genomic_DNA"/>
</dbReference>
<dbReference type="AlphaFoldDB" id="A0A1I3SVV6"/>
<evidence type="ECO:0000313" key="2">
    <source>
        <dbReference type="Proteomes" id="UP000242763"/>
    </source>
</evidence>
<dbReference type="Proteomes" id="UP000242763">
    <property type="component" value="Unassembled WGS sequence"/>
</dbReference>
<keyword evidence="2" id="KW-1185">Reference proteome</keyword>
<evidence type="ECO:0000313" key="1">
    <source>
        <dbReference type="EMBL" id="SFJ61487.1"/>
    </source>
</evidence>
<dbReference type="STRING" id="1121003.SAMN03080618_03458"/>
<dbReference type="RefSeq" id="WP_091524945.1">
    <property type="nucleotide sequence ID" value="NZ_FORF01000035.1"/>
</dbReference>
<proteinExistence type="predicted"/>
<protein>
    <submittedName>
        <fullName evidence="1">Uncharacterized protein</fullName>
    </submittedName>
</protein>
<reference evidence="2" key="1">
    <citation type="submission" date="2016-10" db="EMBL/GenBank/DDBJ databases">
        <authorList>
            <person name="Varghese N."/>
            <person name="Submissions S."/>
        </authorList>
    </citation>
    <scope>NUCLEOTIDE SEQUENCE [LARGE SCALE GENOMIC DNA]</scope>
    <source>
        <strain evidence="2">DSM 21857</strain>
    </source>
</reference>
<gene>
    <name evidence="1" type="ORF">SAMN03080618_03458</name>
</gene>
<name>A0A1I3SVV6_9HYPH</name>